<feature type="chain" id="PRO_5031306587" evidence="1">
    <location>
        <begin position="21"/>
        <end position="515"/>
    </location>
</feature>
<evidence type="ECO:0000313" key="3">
    <source>
        <dbReference type="Proteomes" id="UP000460549"/>
    </source>
</evidence>
<dbReference type="EMBL" id="VUNN01000001">
    <property type="protein sequence ID" value="MSU05171.1"/>
    <property type="molecule type" value="Genomic_DNA"/>
</dbReference>
<dbReference type="Proteomes" id="UP000460549">
    <property type="component" value="Unassembled WGS sequence"/>
</dbReference>
<sequence>MKKTIAILLVAVLAVSSVFAGFSGKATVGLGYNWETKKYGFSNGTGFDVNVDLSTAEAGNVAEGDIYAGIKATMGVKVANQAKLDKGSAFWNSKDDAVKNYGLGLFLDVAEAYVAGANWKVAITGTQGATSYAKSFTTHKEAVKDVFGNKTTDTKDVADDVTGDLFAFNKAPGVTIEVAGYKASVGFEGSENEARTAEIDLYEVKEEKLTGKTTKQEVELGKFFNYNVFVETPSYDVNGLTLQAAVGASRKVDNYNAKYHEGERNWKYTGNDEDGYGIDIKNSVPKYYQFALNTSAKVGYATDALSVAVAADFDAIQYGEKETLIVKDNLYSYFDASAKVAFAPVTVDAYYGLNGYLAKANENGSTKEKLLAHTLSAQVATDLSTFELPVKLTVYGKDMLNAKDYGAKAEIAIDAIKLGANGGYKFESKNYYLGASVEYAHDLFTAKAEVGFNSYKGVKDAAQLTLKASVESDAIIPGATLKLAYGAGDKDQNLLKDQAIDQQFGKVDATCTIKF</sequence>
<protein>
    <submittedName>
        <fullName evidence="2">Uncharacterized protein</fullName>
    </submittedName>
</protein>
<evidence type="ECO:0000313" key="2">
    <source>
        <dbReference type="EMBL" id="MSU05171.1"/>
    </source>
</evidence>
<proteinExistence type="predicted"/>
<comment type="caution">
    <text evidence="2">The sequence shown here is derived from an EMBL/GenBank/DDBJ whole genome shotgun (WGS) entry which is preliminary data.</text>
</comment>
<reference evidence="2 3" key="1">
    <citation type="submission" date="2019-08" db="EMBL/GenBank/DDBJ databases">
        <title>In-depth cultivation of the pig gut microbiome towards novel bacterial diversity and tailored functional studies.</title>
        <authorList>
            <person name="Wylensek D."/>
            <person name="Hitch T.C.A."/>
            <person name="Clavel T."/>
        </authorList>
    </citation>
    <scope>NUCLEOTIDE SEQUENCE [LARGE SCALE GENOMIC DNA]</scope>
    <source>
        <strain evidence="2 3">NM-380-WT-3C1</strain>
    </source>
</reference>
<feature type="signal peptide" evidence="1">
    <location>
        <begin position="1"/>
        <end position="20"/>
    </location>
</feature>
<gene>
    <name evidence="2" type="ORF">FYJ80_00015</name>
</gene>
<organism evidence="2 3">
    <name type="scientific">Bullifex porci</name>
    <dbReference type="NCBI Taxonomy" id="2606638"/>
    <lineage>
        <taxon>Bacteria</taxon>
        <taxon>Pseudomonadati</taxon>
        <taxon>Spirochaetota</taxon>
        <taxon>Spirochaetia</taxon>
        <taxon>Spirochaetales</taxon>
        <taxon>Spirochaetaceae</taxon>
        <taxon>Bullifex</taxon>
    </lineage>
</organism>
<dbReference type="RefSeq" id="WP_154424076.1">
    <property type="nucleotide sequence ID" value="NZ_VUNN01000001.1"/>
</dbReference>
<dbReference type="AlphaFoldDB" id="A0A7X2PA54"/>
<evidence type="ECO:0000256" key="1">
    <source>
        <dbReference type="SAM" id="SignalP"/>
    </source>
</evidence>
<accession>A0A7X2PA54</accession>
<name>A0A7X2PA54_9SPIO</name>
<keyword evidence="3" id="KW-1185">Reference proteome</keyword>
<keyword evidence="1" id="KW-0732">Signal</keyword>